<keyword evidence="8" id="KW-0812">Transmembrane</keyword>
<dbReference type="Gene3D" id="3.30.565.10">
    <property type="entry name" value="Histidine kinase-like ATPase, C-terminal domain"/>
    <property type="match status" value="1"/>
</dbReference>
<dbReference type="Gene3D" id="1.10.287.130">
    <property type="match status" value="1"/>
</dbReference>
<gene>
    <name evidence="11" type="ORF">JIN87_03265</name>
</gene>
<dbReference type="PANTHER" id="PTHR43547">
    <property type="entry name" value="TWO-COMPONENT HISTIDINE KINASE"/>
    <property type="match status" value="1"/>
</dbReference>
<keyword evidence="5" id="KW-0418">Kinase</keyword>
<dbReference type="InterPro" id="IPR004358">
    <property type="entry name" value="Sig_transdc_His_kin-like_C"/>
</dbReference>
<evidence type="ECO:0000313" key="11">
    <source>
        <dbReference type="EMBL" id="MBK1875871.1"/>
    </source>
</evidence>
<dbReference type="InterPro" id="IPR036890">
    <property type="entry name" value="HATPase_C_sf"/>
</dbReference>
<evidence type="ECO:0000256" key="3">
    <source>
        <dbReference type="ARBA" id="ARBA00022553"/>
    </source>
</evidence>
<evidence type="ECO:0000256" key="4">
    <source>
        <dbReference type="ARBA" id="ARBA00022679"/>
    </source>
</evidence>
<comment type="catalytic activity">
    <reaction evidence="1">
        <text>ATP + protein L-histidine = ADP + protein N-phospho-L-histidine.</text>
        <dbReference type="EC" id="2.7.13.3"/>
    </reaction>
</comment>
<dbReference type="CDD" id="cd00082">
    <property type="entry name" value="HisKA"/>
    <property type="match status" value="1"/>
</dbReference>
<dbReference type="SUPFAM" id="SSF63829">
    <property type="entry name" value="Calcium-dependent phosphotriesterase"/>
    <property type="match status" value="4"/>
</dbReference>
<dbReference type="EC" id="2.7.13.3" evidence="2"/>
<feature type="modified residue" description="4-aspartylphosphate" evidence="6">
    <location>
        <position position="1153"/>
    </location>
</feature>
<dbReference type="GO" id="GO:0000155">
    <property type="term" value="F:phosphorelay sensor kinase activity"/>
    <property type="evidence" value="ECO:0007669"/>
    <property type="project" value="InterPro"/>
</dbReference>
<accession>A0A934VJQ6</accession>
<keyword evidence="12" id="KW-1185">Reference proteome</keyword>
<dbReference type="SMART" id="SM00388">
    <property type="entry name" value="HisKA"/>
    <property type="match status" value="1"/>
</dbReference>
<dbReference type="Pfam" id="PF02518">
    <property type="entry name" value="HATPase_c"/>
    <property type="match status" value="1"/>
</dbReference>
<evidence type="ECO:0000256" key="7">
    <source>
        <dbReference type="SAM" id="Coils"/>
    </source>
</evidence>
<name>A0A934VJQ6_9BACT</name>
<sequence length="1222" mass="139553">MTRSTILFGLLLAFLQTSVMGSLQFSHLETDLGMRGVRTIERDSYGYLWIGQNGMGVLRYDGYEFKRYLFGENGLEGRVFQKIFEDSKRRLWIATTEGLNRYNREDDSFVGYKHEGLNSLSLGSSSLEQVLETDDGTVWVVAQNSVNRYDEENDRFVPLVLEQDELQNEHLCYAAPIGDDYMWVVGSRSRVWKLNLKTGIYEGHEVFPKRRTTYRKIYEDMSGRFWVHSIGDGLWEFFPEKMEAIEFPQGIDGRGISGRNVRDVVEYEPGTLMILVDQGGLNFLSLETGEVTYQSFSDGTGNGLTSDGVVSVNVDYEGIIWIGHSRSGIDYYNPHSLNFRSVGRTSPSGTGSLLNEVVNCFLEDEDQNVLVGTDGGGIYLFEPENGRIRHLELDFGSGVIRQMAKSSDQRVWVATWDSGLFVLKNEDGVYRFDEESMERFRKWQKVGLWDLEIDSKDRIWISSLGDGLYCIDQYGKSIREIERTLDVGVPRNTNLSIPREGEILFTGQDGTYRWREETQSTEKFNEIVDFSAGEYDLYSGSYYVGAFNDGLYKVSESGDILAHYSKGDVFPNSRVRSIHIVNPDEVWVSTEDGLCRLDPNTRESHVFYKEDGLQGNQFVLNSFCSATDGRLYFGGTTGFSSFFPERLSTNPNLPFAYINRIFLFGEELSHRSKNALINVQPSSLEELELNWDQNHLRFEFTGISMTSPQQNQFAYKLVGFDENWIYTNASHRRAVYTNLDPGSYLFRVKASNNDGVWNEQGAKLAVVIAQPFWMSYWFYSALLAGVTVLVYLYIRGRERRLKLDRLRLSGLVEEKTKELVEYQEQLEHHREQLEIKVEERTKELVDAKDKAEESDRLKSQFLTNLSHEIRTPLNAITGFSVMINEFELDQEERQRYAEIVGENSDSLLTLIDDIMDFSMIAAEQMTIEPISFPLNEFIENVFSGFSLIEGGSEIEWALENRLEEEDLWVVGDRSRIKQILDNLLTNALKFTKDGYIKLGVYREMSTIRFFVEDTGPGIPKEDTELIFKQFVKRQVDNDAAKRGVGLGLAISKKLAGLMNGQLEVQSEVGVGSVFVLSLPLRLADRKIKKKRSENRNAFDLTRRVLVIEDEPVNYEFLQVCLRKLGIESVWAESGLEGLNLFEEDSGFDLILLDIKMPGIDGFETLKRIRSIDPDVKVIAQTAYAMKTDESRIRRAGFDGYLTKPIKLAALTSVLEKNLKSAI</sequence>
<dbReference type="InterPro" id="IPR003594">
    <property type="entry name" value="HATPase_dom"/>
</dbReference>
<dbReference type="EMBL" id="JAENIL010000004">
    <property type="protein sequence ID" value="MBK1875871.1"/>
    <property type="molecule type" value="Genomic_DNA"/>
</dbReference>
<feature type="domain" description="Histidine kinase" evidence="9">
    <location>
        <begin position="864"/>
        <end position="1082"/>
    </location>
</feature>
<dbReference type="InterPro" id="IPR015943">
    <property type="entry name" value="WD40/YVTN_repeat-like_dom_sf"/>
</dbReference>
<dbReference type="FunFam" id="3.30.565.10:FF:000006">
    <property type="entry name" value="Sensor histidine kinase WalK"/>
    <property type="match status" value="1"/>
</dbReference>
<dbReference type="SUPFAM" id="SSF55874">
    <property type="entry name" value="ATPase domain of HSP90 chaperone/DNA topoisomerase II/histidine kinase"/>
    <property type="match status" value="1"/>
</dbReference>
<dbReference type="SUPFAM" id="SSF52172">
    <property type="entry name" value="CheY-like"/>
    <property type="match status" value="1"/>
</dbReference>
<evidence type="ECO:0000256" key="6">
    <source>
        <dbReference type="PROSITE-ProRule" id="PRU00169"/>
    </source>
</evidence>
<dbReference type="Pfam" id="PF00072">
    <property type="entry name" value="Response_reg"/>
    <property type="match status" value="1"/>
</dbReference>
<dbReference type="CDD" id="cd16922">
    <property type="entry name" value="HATPase_EvgS-ArcB-TorS-like"/>
    <property type="match status" value="1"/>
</dbReference>
<evidence type="ECO:0000256" key="5">
    <source>
        <dbReference type="ARBA" id="ARBA00022777"/>
    </source>
</evidence>
<keyword evidence="7" id="KW-0175">Coiled coil</keyword>
<evidence type="ECO:0000256" key="2">
    <source>
        <dbReference type="ARBA" id="ARBA00012438"/>
    </source>
</evidence>
<dbReference type="PANTHER" id="PTHR43547:SF2">
    <property type="entry name" value="HYBRID SIGNAL TRANSDUCTION HISTIDINE KINASE C"/>
    <property type="match status" value="1"/>
</dbReference>
<organism evidence="11 12">
    <name type="scientific">Pelagicoccus mobilis</name>
    <dbReference type="NCBI Taxonomy" id="415221"/>
    <lineage>
        <taxon>Bacteria</taxon>
        <taxon>Pseudomonadati</taxon>
        <taxon>Verrucomicrobiota</taxon>
        <taxon>Opitutia</taxon>
        <taxon>Puniceicoccales</taxon>
        <taxon>Pelagicoccaceae</taxon>
        <taxon>Pelagicoccus</taxon>
    </lineage>
</organism>
<dbReference type="Proteomes" id="UP000617628">
    <property type="component" value="Unassembled WGS sequence"/>
</dbReference>
<comment type="caution">
    <text evidence="11">The sequence shown here is derived from an EMBL/GenBank/DDBJ whole genome shotgun (WGS) entry which is preliminary data.</text>
</comment>
<evidence type="ECO:0000313" key="12">
    <source>
        <dbReference type="Proteomes" id="UP000617628"/>
    </source>
</evidence>
<keyword evidence="8" id="KW-1133">Transmembrane helix</keyword>
<dbReference type="InterPro" id="IPR036097">
    <property type="entry name" value="HisK_dim/P_sf"/>
</dbReference>
<dbReference type="CDD" id="cd17546">
    <property type="entry name" value="REC_hyHK_CKI1_RcsC-like"/>
    <property type="match status" value="1"/>
</dbReference>
<dbReference type="SMART" id="SM00387">
    <property type="entry name" value="HATPase_c"/>
    <property type="match status" value="1"/>
</dbReference>
<protein>
    <recommendedName>
        <fullName evidence="2">histidine kinase</fullName>
        <ecNumber evidence="2">2.7.13.3</ecNumber>
    </recommendedName>
</protein>
<evidence type="ECO:0000256" key="1">
    <source>
        <dbReference type="ARBA" id="ARBA00000085"/>
    </source>
</evidence>
<dbReference type="InterPro" id="IPR003661">
    <property type="entry name" value="HisK_dim/P_dom"/>
</dbReference>
<dbReference type="InterPro" id="IPR005467">
    <property type="entry name" value="His_kinase_dom"/>
</dbReference>
<dbReference type="Gene3D" id="2.60.40.10">
    <property type="entry name" value="Immunoglobulins"/>
    <property type="match status" value="1"/>
</dbReference>
<dbReference type="InterPro" id="IPR011123">
    <property type="entry name" value="Y_Y_Y"/>
</dbReference>
<keyword evidence="3 6" id="KW-0597">Phosphoprotein</keyword>
<feature type="coiled-coil region" evidence="7">
    <location>
        <begin position="812"/>
        <end position="850"/>
    </location>
</feature>
<dbReference type="PROSITE" id="PS50110">
    <property type="entry name" value="RESPONSE_REGULATORY"/>
    <property type="match status" value="1"/>
</dbReference>
<dbReference type="InterPro" id="IPR001789">
    <property type="entry name" value="Sig_transdc_resp-reg_receiver"/>
</dbReference>
<dbReference type="Gene3D" id="3.40.50.2300">
    <property type="match status" value="1"/>
</dbReference>
<dbReference type="InterPro" id="IPR013783">
    <property type="entry name" value="Ig-like_fold"/>
</dbReference>
<evidence type="ECO:0000259" key="9">
    <source>
        <dbReference type="PROSITE" id="PS50109"/>
    </source>
</evidence>
<dbReference type="PROSITE" id="PS50109">
    <property type="entry name" value="HIS_KIN"/>
    <property type="match status" value="1"/>
</dbReference>
<proteinExistence type="predicted"/>
<keyword evidence="4" id="KW-0808">Transferase</keyword>
<evidence type="ECO:0000256" key="8">
    <source>
        <dbReference type="SAM" id="Phobius"/>
    </source>
</evidence>
<dbReference type="SUPFAM" id="SSF47384">
    <property type="entry name" value="Homodimeric domain of signal transducing histidine kinase"/>
    <property type="match status" value="1"/>
</dbReference>
<dbReference type="InterPro" id="IPR011006">
    <property type="entry name" value="CheY-like_superfamily"/>
</dbReference>
<reference evidence="11" key="1">
    <citation type="submission" date="2021-01" db="EMBL/GenBank/DDBJ databases">
        <title>Modified the classification status of verrucomicrobia.</title>
        <authorList>
            <person name="Feng X."/>
        </authorList>
    </citation>
    <scope>NUCLEOTIDE SEQUENCE</scope>
    <source>
        <strain evidence="11">KCTC 13126</strain>
    </source>
</reference>
<keyword evidence="8" id="KW-0472">Membrane</keyword>
<dbReference type="PRINTS" id="PR00344">
    <property type="entry name" value="BCTRLSENSOR"/>
</dbReference>
<dbReference type="RefSeq" id="WP_200354086.1">
    <property type="nucleotide sequence ID" value="NZ_JAENIL010000004.1"/>
</dbReference>
<dbReference type="Pfam" id="PF07495">
    <property type="entry name" value="Y_Y_Y"/>
    <property type="match status" value="1"/>
</dbReference>
<feature type="domain" description="Response regulatory" evidence="10">
    <location>
        <begin position="1103"/>
        <end position="1218"/>
    </location>
</feature>
<dbReference type="SMART" id="SM00448">
    <property type="entry name" value="REC"/>
    <property type="match status" value="1"/>
</dbReference>
<dbReference type="Pfam" id="PF00512">
    <property type="entry name" value="HisKA"/>
    <property type="match status" value="1"/>
</dbReference>
<evidence type="ECO:0000259" key="10">
    <source>
        <dbReference type="PROSITE" id="PS50110"/>
    </source>
</evidence>
<feature type="transmembrane region" description="Helical" evidence="8">
    <location>
        <begin position="776"/>
        <end position="794"/>
    </location>
</feature>
<dbReference type="AlphaFoldDB" id="A0A934VJQ6"/>
<dbReference type="Gene3D" id="2.130.10.10">
    <property type="entry name" value="YVTN repeat-like/Quinoprotein amine dehydrogenase"/>
    <property type="match status" value="2"/>
</dbReference>